<gene>
    <name evidence="1" type="ORF">EOW66_11350</name>
</gene>
<keyword evidence="2" id="KW-1185">Reference proteome</keyword>
<comment type="caution">
    <text evidence="1">The sequence shown here is derived from an EMBL/GenBank/DDBJ whole genome shotgun (WGS) entry which is preliminary data.</text>
</comment>
<organism evidence="1 2">
    <name type="scientific">Paenirhodobacter huangdaonensis</name>
    <dbReference type="NCBI Taxonomy" id="2501515"/>
    <lineage>
        <taxon>Bacteria</taxon>
        <taxon>Pseudomonadati</taxon>
        <taxon>Pseudomonadota</taxon>
        <taxon>Alphaproteobacteria</taxon>
        <taxon>Rhodobacterales</taxon>
        <taxon>Rhodobacter group</taxon>
        <taxon>Paenirhodobacter</taxon>
    </lineage>
</organism>
<name>A0A3S3MPQ5_9RHOB</name>
<dbReference type="EMBL" id="SAVA01000006">
    <property type="protein sequence ID" value="RWR51572.1"/>
    <property type="molecule type" value="Genomic_DNA"/>
</dbReference>
<proteinExistence type="predicted"/>
<protein>
    <submittedName>
        <fullName evidence="1">Uncharacterized protein</fullName>
    </submittedName>
</protein>
<sequence length="236" mass="25040">MADPAPSLPLNIPDKPILATAQVIDLAEVAARRAEKFGALIDTLEAGVSKRAADAAESLARAGFDPKDQTAARDKAAAVARREVVANSSDARWAHLKELSAAADSLATTAQLWANPVTVLSRSGLGTPERTAYMQQLEGSGVVELRNMAAFAVASGNKVLGAALVSVVDRMPARSRPFSAQDLADRLVGEETRKVQDAIAAVKLAAQRAIVRNREWEAGKVRPLDRVKLALNTTKE</sequence>
<evidence type="ECO:0000313" key="2">
    <source>
        <dbReference type="Proteomes" id="UP000288071"/>
    </source>
</evidence>
<dbReference type="Proteomes" id="UP000288071">
    <property type="component" value="Unassembled WGS sequence"/>
</dbReference>
<reference evidence="1 2" key="2">
    <citation type="submission" date="2019-01" db="EMBL/GenBank/DDBJ databases">
        <title>Sinorhodobacter populi sp. nov. isolated from the symptomatic bark tissue of Populus euramericana canker.</title>
        <authorList>
            <person name="Xu G."/>
        </authorList>
    </citation>
    <scope>NUCLEOTIDE SEQUENCE [LARGE SCALE GENOMIC DNA]</scope>
    <source>
        <strain evidence="1 2">CGMCC 1.12963</strain>
    </source>
</reference>
<reference evidence="2" key="1">
    <citation type="submission" date="2019-01" db="EMBL/GenBank/DDBJ databases">
        <title>Sinorhodobacter populi sp. nov. isolated from the symptomatic bark tissue of Populus euramericana canker.</title>
        <authorList>
            <person name="Li Y."/>
        </authorList>
    </citation>
    <scope>NUCLEOTIDE SEQUENCE [LARGE SCALE GENOMIC DNA]</scope>
    <source>
        <strain evidence="2">CGMCC 1.12963</strain>
    </source>
</reference>
<dbReference type="RefSeq" id="WP_128156469.1">
    <property type="nucleotide sequence ID" value="NZ_JBHSOM010000026.1"/>
</dbReference>
<evidence type="ECO:0000313" key="1">
    <source>
        <dbReference type="EMBL" id="RWR51572.1"/>
    </source>
</evidence>
<accession>A0A3S3MPQ5</accession>
<dbReference type="AlphaFoldDB" id="A0A3S3MPQ5"/>